<evidence type="ECO:0000256" key="5">
    <source>
        <dbReference type="ARBA" id="ARBA00022692"/>
    </source>
</evidence>
<protein>
    <recommendedName>
        <fullName evidence="13">Potassium channel subfamily K member 12</fullName>
    </recommendedName>
</protein>
<sequence length="285" mass="31685">MSGQGVIATPRTSDMILKKLFQNPVSFEHDQKSTENKWSQGLSLRLSSHDQVDRRLYIACSEEEKQHRDFQETRRRVDAASGAELVAVRRASGAEIWMMPGQRLQGCRSLHLNEDNGRFVLLALLIILYLLCGAAVFSAIERPSELRAHGRWNGTLLNFSETFNISLRDLNSFLREYEAAIAAGIRADALRPRWDFTGAFYFVGTVVSTIATAASCSITFMSTHSEKSQRQINCSVLPRQDETICVAATVSVVSVPPGAPFRRPHTGLTPLSKIITNVNFAPSSR</sequence>
<comment type="similarity">
    <text evidence="2">Belongs to the two pore domain potassium channel (TC 1.A.1.8) family.</text>
</comment>
<evidence type="ECO:0000256" key="7">
    <source>
        <dbReference type="ARBA" id="ARBA00022989"/>
    </source>
</evidence>
<keyword evidence="8 10" id="KW-0472">Membrane</keyword>
<reference evidence="11" key="1">
    <citation type="submission" date="2020-03" db="EMBL/GenBank/DDBJ databases">
        <authorList>
            <person name="Weist P."/>
        </authorList>
    </citation>
    <scope>NUCLEOTIDE SEQUENCE</scope>
</reference>
<evidence type="ECO:0000313" key="12">
    <source>
        <dbReference type="Proteomes" id="UP001153269"/>
    </source>
</evidence>
<dbReference type="Proteomes" id="UP001153269">
    <property type="component" value="Unassembled WGS sequence"/>
</dbReference>
<dbReference type="EMBL" id="CADEAL010004180">
    <property type="protein sequence ID" value="CAB1453624.1"/>
    <property type="molecule type" value="Genomic_DNA"/>
</dbReference>
<evidence type="ECO:0000256" key="1">
    <source>
        <dbReference type="ARBA" id="ARBA00004651"/>
    </source>
</evidence>
<dbReference type="PRINTS" id="PR01588">
    <property type="entry name" value="THIKCHANNEL"/>
</dbReference>
<name>A0A9N7VQ45_PLEPL</name>
<dbReference type="Gene3D" id="1.10.287.70">
    <property type="match status" value="1"/>
</dbReference>
<gene>
    <name evidence="11" type="ORF">PLEPLA_LOCUS41380</name>
</gene>
<keyword evidence="6" id="KW-0406">Ion transport</keyword>
<evidence type="ECO:0000256" key="8">
    <source>
        <dbReference type="ARBA" id="ARBA00023136"/>
    </source>
</evidence>
<keyword evidence="5 10" id="KW-0812">Transmembrane</keyword>
<keyword evidence="4" id="KW-0633">Potassium transport</keyword>
<comment type="caution">
    <text evidence="11">The sequence shown here is derived from an EMBL/GenBank/DDBJ whole genome shotgun (WGS) entry which is preliminary data.</text>
</comment>
<keyword evidence="6" id="KW-0630">Potassium</keyword>
<evidence type="ECO:0000256" key="4">
    <source>
        <dbReference type="ARBA" id="ARBA00022538"/>
    </source>
</evidence>
<comment type="subcellular location">
    <subcellularLocation>
        <location evidence="1">Cell membrane</location>
        <topology evidence="1">Multi-pass membrane protein</topology>
    </subcellularLocation>
</comment>
<evidence type="ECO:0000256" key="9">
    <source>
        <dbReference type="ARBA" id="ARBA00034430"/>
    </source>
</evidence>
<comment type="catalytic activity">
    <reaction evidence="9">
        <text>K(+)(in) = K(+)(out)</text>
        <dbReference type="Rhea" id="RHEA:29463"/>
        <dbReference type="ChEBI" id="CHEBI:29103"/>
    </reaction>
</comment>
<keyword evidence="6" id="KW-0813">Transport</keyword>
<dbReference type="GO" id="GO:0022841">
    <property type="term" value="F:potassium ion leak channel activity"/>
    <property type="evidence" value="ECO:0007669"/>
    <property type="project" value="TreeGrafter"/>
</dbReference>
<keyword evidence="6" id="KW-0407">Ion channel</keyword>
<evidence type="ECO:0000256" key="3">
    <source>
        <dbReference type="ARBA" id="ARBA00022475"/>
    </source>
</evidence>
<keyword evidence="7 10" id="KW-1133">Transmembrane helix</keyword>
<dbReference type="AlphaFoldDB" id="A0A9N7VQ45"/>
<dbReference type="PANTHER" id="PTHR11003">
    <property type="entry name" value="POTASSIUM CHANNEL, SUBFAMILY K"/>
    <property type="match status" value="1"/>
</dbReference>
<dbReference type="SUPFAM" id="SSF81324">
    <property type="entry name" value="Voltage-gated potassium channels"/>
    <property type="match status" value="1"/>
</dbReference>
<evidence type="ECO:0000256" key="6">
    <source>
        <dbReference type="ARBA" id="ARBA00022826"/>
    </source>
</evidence>
<keyword evidence="12" id="KW-1185">Reference proteome</keyword>
<evidence type="ECO:0008006" key="13">
    <source>
        <dbReference type="Google" id="ProtNLM"/>
    </source>
</evidence>
<evidence type="ECO:0000256" key="2">
    <source>
        <dbReference type="ARBA" id="ARBA00006666"/>
    </source>
</evidence>
<dbReference type="InterPro" id="IPR003280">
    <property type="entry name" value="2pore_dom_K_chnl"/>
</dbReference>
<dbReference type="GO" id="GO:0015271">
    <property type="term" value="F:outward rectifier potassium channel activity"/>
    <property type="evidence" value="ECO:0007669"/>
    <property type="project" value="TreeGrafter"/>
</dbReference>
<evidence type="ECO:0000313" key="11">
    <source>
        <dbReference type="EMBL" id="CAB1453624.1"/>
    </source>
</evidence>
<evidence type="ECO:0000256" key="10">
    <source>
        <dbReference type="SAM" id="Phobius"/>
    </source>
</evidence>
<keyword evidence="6" id="KW-0631">Potassium channel</keyword>
<dbReference type="InterPro" id="IPR005410">
    <property type="entry name" value="2pore_dom_K_chnl_THIK"/>
</dbReference>
<feature type="transmembrane region" description="Helical" evidence="10">
    <location>
        <begin position="119"/>
        <end position="140"/>
    </location>
</feature>
<proteinExistence type="inferred from homology"/>
<dbReference type="GO" id="GO:0030322">
    <property type="term" value="P:stabilization of membrane potential"/>
    <property type="evidence" value="ECO:0007669"/>
    <property type="project" value="TreeGrafter"/>
</dbReference>
<accession>A0A9N7VQ45</accession>
<keyword evidence="3" id="KW-1003">Cell membrane</keyword>
<dbReference type="GO" id="GO:0005886">
    <property type="term" value="C:plasma membrane"/>
    <property type="evidence" value="ECO:0007669"/>
    <property type="project" value="UniProtKB-SubCell"/>
</dbReference>
<dbReference type="PANTHER" id="PTHR11003:SF11">
    <property type="entry name" value="POTASSIUM CHANNEL SUBFAMILY K MEMBER 12"/>
    <property type="match status" value="1"/>
</dbReference>
<organism evidence="11 12">
    <name type="scientific">Pleuronectes platessa</name>
    <name type="common">European plaice</name>
    <dbReference type="NCBI Taxonomy" id="8262"/>
    <lineage>
        <taxon>Eukaryota</taxon>
        <taxon>Metazoa</taxon>
        <taxon>Chordata</taxon>
        <taxon>Craniata</taxon>
        <taxon>Vertebrata</taxon>
        <taxon>Euteleostomi</taxon>
        <taxon>Actinopterygii</taxon>
        <taxon>Neopterygii</taxon>
        <taxon>Teleostei</taxon>
        <taxon>Neoteleostei</taxon>
        <taxon>Acanthomorphata</taxon>
        <taxon>Carangaria</taxon>
        <taxon>Pleuronectiformes</taxon>
        <taxon>Pleuronectoidei</taxon>
        <taxon>Pleuronectidae</taxon>
        <taxon>Pleuronectes</taxon>
    </lineage>
</organism>
<feature type="transmembrane region" description="Helical" evidence="10">
    <location>
        <begin position="199"/>
        <end position="221"/>
    </location>
</feature>